<dbReference type="SUPFAM" id="SSF54637">
    <property type="entry name" value="Thioesterase/thiol ester dehydrase-isomerase"/>
    <property type="match status" value="1"/>
</dbReference>
<dbReference type="PRINTS" id="PR01483">
    <property type="entry name" value="FASYNTHASE"/>
</dbReference>
<dbReference type="GO" id="GO:0005835">
    <property type="term" value="C:fatty acid synthase complex"/>
    <property type="evidence" value="ECO:0007669"/>
    <property type="project" value="InterPro"/>
</dbReference>
<evidence type="ECO:0000313" key="2">
    <source>
        <dbReference type="EMBL" id="QJR82090.1"/>
    </source>
</evidence>
<accession>A0A6M4MHJ2</accession>
<proteinExistence type="predicted"/>
<organism evidence="2 3">
    <name type="scientific">Alteromonas pelagimontana</name>
    <dbReference type="NCBI Taxonomy" id="1858656"/>
    <lineage>
        <taxon>Bacteria</taxon>
        <taxon>Pseudomonadati</taxon>
        <taxon>Pseudomonadota</taxon>
        <taxon>Gammaproteobacteria</taxon>
        <taxon>Alteromonadales</taxon>
        <taxon>Alteromonadaceae</taxon>
        <taxon>Alteromonas/Salinimonas group</taxon>
        <taxon>Alteromonas</taxon>
    </lineage>
</organism>
<reference evidence="2 3" key="2">
    <citation type="submission" date="2020-04" db="EMBL/GenBank/DDBJ databases">
        <title>Complete genome sequence of Alteromonas pelagimontana 5.12T.</title>
        <authorList>
            <person name="Sinha R.K."/>
            <person name="Krishnan K.P."/>
            <person name="Kurian J.P."/>
        </authorList>
    </citation>
    <scope>NUCLEOTIDE SEQUENCE [LARGE SCALE GENOMIC DNA]</scope>
    <source>
        <strain evidence="2 3">5.12</strain>
    </source>
</reference>
<dbReference type="GO" id="GO:0006633">
    <property type="term" value="P:fatty acid biosynthetic process"/>
    <property type="evidence" value="ECO:0007669"/>
    <property type="project" value="InterPro"/>
</dbReference>
<feature type="domain" description="MaoC-like" evidence="1">
    <location>
        <begin position="179"/>
        <end position="255"/>
    </location>
</feature>
<dbReference type="InterPro" id="IPR002539">
    <property type="entry name" value="MaoC-like_dom"/>
</dbReference>
<dbReference type="InterPro" id="IPR003965">
    <property type="entry name" value="Fatty_acid_synthase"/>
</dbReference>
<dbReference type="RefSeq" id="WP_075610280.1">
    <property type="nucleotide sequence ID" value="NZ_CP052766.1"/>
</dbReference>
<reference evidence="3" key="1">
    <citation type="submission" date="2014-12" db="EMBL/GenBank/DDBJ databases">
        <title>Complete genome sequence of a multi-drug resistant Klebsiella pneumoniae.</title>
        <authorList>
            <person name="Hua X."/>
            <person name="Chen Q."/>
            <person name="Li X."/>
            <person name="Feng Y."/>
            <person name="Ruan Z."/>
            <person name="Yu Y."/>
        </authorList>
    </citation>
    <scope>NUCLEOTIDE SEQUENCE [LARGE SCALE GENOMIC DNA]</scope>
    <source>
        <strain evidence="3">5.12</strain>
    </source>
</reference>
<protein>
    <recommendedName>
        <fullName evidence="1">MaoC-like domain-containing protein</fullName>
    </recommendedName>
</protein>
<dbReference type="EMBL" id="CP052766">
    <property type="protein sequence ID" value="QJR82090.1"/>
    <property type="molecule type" value="Genomic_DNA"/>
</dbReference>
<keyword evidence="3" id="KW-1185">Reference proteome</keyword>
<dbReference type="InterPro" id="IPR029069">
    <property type="entry name" value="HotDog_dom_sf"/>
</dbReference>
<gene>
    <name evidence="2" type="ORF">CA267_015700</name>
</gene>
<sequence length="287" mass="32634">MNLTYLKALLKRADTQALTQFNPPLLPQKVYVEHLSPDPEHYQAYCENVGWNVKHQPHPCYLQTRATNLQMQCLADKGSPFPLLGLIHRTNEIIQQTQVDVSKPAKLTARFHDVQAHVKGWEIGIKVTAEQQGQDVYQAIGRYLIRINAPHVERKVDSSFPPKAQWEQFNEVTDIDVPEGIGRRYAKLSGDYNPIHLSRFSARPFGFDKTIAHGMWTLAKCVSEIEKHVRRKENAADPISQIYCEFKRPVFLPALTHLLMDNPEQHTATFALVGNEKTAPHILGTVS</sequence>
<evidence type="ECO:0000313" key="3">
    <source>
        <dbReference type="Proteomes" id="UP000219285"/>
    </source>
</evidence>
<dbReference type="Pfam" id="PF01575">
    <property type="entry name" value="MaoC_dehydratas"/>
    <property type="match status" value="1"/>
</dbReference>
<evidence type="ECO:0000259" key="1">
    <source>
        <dbReference type="Pfam" id="PF01575"/>
    </source>
</evidence>
<dbReference type="OrthoDB" id="9774179at2"/>
<dbReference type="PANTHER" id="PTHR43841">
    <property type="entry name" value="3-HYDROXYACYL-THIOESTER DEHYDRATASE HTDX-RELATED"/>
    <property type="match status" value="1"/>
</dbReference>
<dbReference type="KEGG" id="apel:CA267_015700"/>
<name>A0A6M4MHJ2_9ALTE</name>
<dbReference type="PANTHER" id="PTHR43841:SF3">
    <property type="entry name" value="(3R)-HYDROXYACYL-ACP DEHYDRATASE SUBUNIT HADB"/>
    <property type="match status" value="1"/>
</dbReference>
<dbReference type="Proteomes" id="UP000219285">
    <property type="component" value="Chromosome"/>
</dbReference>
<dbReference type="Gene3D" id="3.10.129.10">
    <property type="entry name" value="Hotdog Thioesterase"/>
    <property type="match status" value="1"/>
</dbReference>
<dbReference type="AlphaFoldDB" id="A0A6M4MHJ2"/>
<dbReference type="GO" id="GO:0004312">
    <property type="term" value="F:fatty acid synthase activity"/>
    <property type="evidence" value="ECO:0007669"/>
    <property type="project" value="InterPro"/>
</dbReference>